<dbReference type="GO" id="GO:0032934">
    <property type="term" value="F:sterol binding"/>
    <property type="evidence" value="ECO:0007669"/>
    <property type="project" value="TreeGrafter"/>
</dbReference>
<dbReference type="OrthoDB" id="14833at2759"/>
<dbReference type="GO" id="GO:0016020">
    <property type="term" value="C:membrane"/>
    <property type="evidence" value="ECO:0007669"/>
    <property type="project" value="TreeGrafter"/>
</dbReference>
<feature type="compositionally biased region" description="Basic and acidic residues" evidence="1">
    <location>
        <begin position="611"/>
        <end position="633"/>
    </location>
</feature>
<dbReference type="EMBL" id="CCKQ01019077">
    <property type="protein sequence ID" value="CDW91087.1"/>
    <property type="molecule type" value="Genomic_DNA"/>
</dbReference>
<dbReference type="Gene3D" id="2.40.160.120">
    <property type="match status" value="1"/>
</dbReference>
<dbReference type="InParanoid" id="A0A078BCZ4"/>
<dbReference type="PANTHER" id="PTHR10972">
    <property type="entry name" value="OXYSTEROL-BINDING PROTEIN-RELATED"/>
    <property type="match status" value="1"/>
</dbReference>
<dbReference type="InterPro" id="IPR037239">
    <property type="entry name" value="OSBP_sf"/>
</dbReference>
<feature type="region of interest" description="Disordered" evidence="1">
    <location>
        <begin position="611"/>
        <end position="641"/>
    </location>
</feature>
<accession>A0A078BCZ4</accession>
<sequence>MEKVERVSKVDVVGGDNDDYVDWEDFIIISGKISIFYQLFLGEEITTSFNERKLKTQFYLSRRNGALEQIDFSKNLNIDYEKACLLMSEVRSDEYNGKNQLRLSDKKSKDPPKSSSNLNVSHDQVQTQKKLLWSWRDQKQKSFQVQARHQSFLSSNQREAADEEAKDFLRMQEEMKNQSQRRNTQQPESNQANNDIDKLNVTYQNNNILTNDMEESNQRVSTLEEEPLDEFTQPEDGGVDQYIWSKTKMLAPFSFMSQNVLEQNLQPDALPPTYETYEQIKLYKETKENQSQNQNQILEKQKGVVKDVLSKAAANVFSGQSIIGISLPVRIFEPRSLLERICDWYGFAPVFLKQAGLIEDKIERFKLAIAFALSCLYCSVKQQKPFNPLLGETFQAFFDDGTRIFCEHTSHHPPIANFQMEDPEQLYEFWGFYEFKAKISNNNLIMRNEGPNNIKFHDGQCITYCYPTSKLGGMLWGQRTLTIDGNMIFEDKDNGLKAVILFQQKGHDKYYGKFYHYKPELNLQKKDPQKIGDIKDIQKEICDISGSWMENLLIEDKEYWNIKLMEPMKPIPIPNPLQSDPRYREDLIWLKRGNENYAQTWKTRLEIQQRHERKLRTDVEKRNTKMEKKESQAHKKKSFFS</sequence>
<dbReference type="AlphaFoldDB" id="A0A078BCZ4"/>
<feature type="compositionally biased region" description="Polar residues" evidence="1">
    <location>
        <begin position="177"/>
        <end position="194"/>
    </location>
</feature>
<evidence type="ECO:0008006" key="4">
    <source>
        <dbReference type="Google" id="ProtNLM"/>
    </source>
</evidence>
<dbReference type="Pfam" id="PF01237">
    <property type="entry name" value="Oxysterol_BP"/>
    <property type="match status" value="1"/>
</dbReference>
<dbReference type="SUPFAM" id="SSF144000">
    <property type="entry name" value="Oxysterol-binding protein-like"/>
    <property type="match status" value="1"/>
</dbReference>
<dbReference type="GO" id="GO:0005829">
    <property type="term" value="C:cytosol"/>
    <property type="evidence" value="ECO:0007669"/>
    <property type="project" value="TreeGrafter"/>
</dbReference>
<gene>
    <name evidence="2" type="primary">Contig10647.g11367</name>
    <name evidence="2" type="ORF">STYLEM_20237</name>
</gene>
<name>A0A078BCZ4_STYLE</name>
<feature type="region of interest" description="Disordered" evidence="1">
    <location>
        <begin position="174"/>
        <end position="196"/>
    </location>
</feature>
<evidence type="ECO:0000256" key="1">
    <source>
        <dbReference type="SAM" id="MobiDB-lite"/>
    </source>
</evidence>
<dbReference type="PANTHER" id="PTHR10972:SF148">
    <property type="entry name" value="OXYSTEROL-BINDING PROTEIN 9"/>
    <property type="match status" value="1"/>
</dbReference>
<dbReference type="Proteomes" id="UP000039865">
    <property type="component" value="Unassembled WGS sequence"/>
</dbReference>
<organism evidence="2 3">
    <name type="scientific">Stylonychia lemnae</name>
    <name type="common">Ciliate</name>
    <dbReference type="NCBI Taxonomy" id="5949"/>
    <lineage>
        <taxon>Eukaryota</taxon>
        <taxon>Sar</taxon>
        <taxon>Alveolata</taxon>
        <taxon>Ciliophora</taxon>
        <taxon>Intramacronucleata</taxon>
        <taxon>Spirotrichea</taxon>
        <taxon>Stichotrichia</taxon>
        <taxon>Sporadotrichida</taxon>
        <taxon>Oxytrichidae</taxon>
        <taxon>Stylonychinae</taxon>
        <taxon>Stylonychia</taxon>
    </lineage>
</organism>
<evidence type="ECO:0000313" key="3">
    <source>
        <dbReference type="Proteomes" id="UP000039865"/>
    </source>
</evidence>
<evidence type="ECO:0000313" key="2">
    <source>
        <dbReference type="EMBL" id="CDW91087.1"/>
    </source>
</evidence>
<feature type="compositionally biased region" description="Basic and acidic residues" evidence="1">
    <location>
        <begin position="103"/>
        <end position="112"/>
    </location>
</feature>
<protein>
    <recommendedName>
        <fullName evidence="4">Oxysterol binding family protein</fullName>
    </recommendedName>
</protein>
<dbReference type="InterPro" id="IPR000648">
    <property type="entry name" value="Oxysterol-bd"/>
</dbReference>
<feature type="region of interest" description="Disordered" evidence="1">
    <location>
        <begin position="97"/>
        <end position="123"/>
    </location>
</feature>
<reference evidence="2 3" key="1">
    <citation type="submission" date="2014-06" db="EMBL/GenBank/DDBJ databases">
        <authorList>
            <person name="Swart Estienne"/>
        </authorList>
    </citation>
    <scope>NUCLEOTIDE SEQUENCE [LARGE SCALE GENOMIC DNA]</scope>
    <source>
        <strain evidence="2 3">130c</strain>
    </source>
</reference>
<keyword evidence="3" id="KW-1185">Reference proteome</keyword>
<proteinExistence type="predicted"/>